<dbReference type="GO" id="GO:0008168">
    <property type="term" value="F:methyltransferase activity"/>
    <property type="evidence" value="ECO:0007669"/>
    <property type="project" value="UniProtKB-KW"/>
</dbReference>
<gene>
    <name evidence="4" type="primary">105627661</name>
</gene>
<name>A0A158P3H1_ATTCE</name>
<dbReference type="STRING" id="12957.A0A158P3H1"/>
<dbReference type="OrthoDB" id="8300214at2759"/>
<dbReference type="EnsemblMetazoa" id="XM_012208939.1">
    <property type="protein sequence ID" value="XP_012064329.1"/>
    <property type="gene ID" value="LOC105627661"/>
</dbReference>
<keyword evidence="2" id="KW-0808">Transferase</keyword>
<keyword evidence="1" id="KW-0489">Methyltransferase</keyword>
<dbReference type="SUPFAM" id="SSF53335">
    <property type="entry name" value="S-adenosyl-L-methionine-dependent methyltransferases"/>
    <property type="match status" value="1"/>
</dbReference>
<dbReference type="Gene3D" id="3.40.50.150">
    <property type="entry name" value="Vaccinia Virus protein VP39"/>
    <property type="match status" value="1"/>
</dbReference>
<protein>
    <recommendedName>
        <fullName evidence="3">Methyltransferase domain-containing protein</fullName>
    </recommendedName>
</protein>
<evidence type="ECO:0000256" key="2">
    <source>
        <dbReference type="ARBA" id="ARBA00022679"/>
    </source>
</evidence>
<dbReference type="CDD" id="cd02440">
    <property type="entry name" value="AdoMet_MTases"/>
    <property type="match status" value="1"/>
</dbReference>
<evidence type="ECO:0000313" key="5">
    <source>
        <dbReference type="Proteomes" id="UP000005205"/>
    </source>
</evidence>
<dbReference type="PANTHER" id="PTHR43861:SF1">
    <property type="entry name" value="TRANS-ACONITATE 2-METHYLTRANSFERASE"/>
    <property type="match status" value="1"/>
</dbReference>
<dbReference type="EMBL" id="ADTU01007960">
    <property type="status" value="NOT_ANNOTATED_CDS"/>
    <property type="molecule type" value="Genomic_DNA"/>
</dbReference>
<dbReference type="InParanoid" id="A0A158P3H1"/>
<accession>A0A158P3H1</accession>
<sequence length="141" mass="16269">MTTNDSDTNKHFYDLFKYTLNFSNPFKYTLNNNLQREKASNVIDEFEEYLKGISGKCLDIGCGPGDITKDMILPALDPNAVVIGIDISKNMIDYANKKYSVPKKLEYDVLDIQIKNLPTKYISEFDFIFSFNSLHWCNDIK</sequence>
<dbReference type="GO" id="GO:0032259">
    <property type="term" value="P:methylation"/>
    <property type="evidence" value="ECO:0007669"/>
    <property type="project" value="UniProtKB-KW"/>
</dbReference>
<dbReference type="Pfam" id="PF13649">
    <property type="entry name" value="Methyltransf_25"/>
    <property type="match status" value="1"/>
</dbReference>
<feature type="domain" description="Methyltransferase" evidence="3">
    <location>
        <begin position="58"/>
        <end position="139"/>
    </location>
</feature>
<reference evidence="4" key="2">
    <citation type="submission" date="2016-04" db="UniProtKB">
        <authorList>
            <consortium name="EnsemblMetazoa"/>
        </authorList>
    </citation>
    <scope>IDENTIFICATION</scope>
</reference>
<organism evidence="4 5">
    <name type="scientific">Atta cephalotes</name>
    <name type="common">Leafcutter ant</name>
    <dbReference type="NCBI Taxonomy" id="12957"/>
    <lineage>
        <taxon>Eukaryota</taxon>
        <taxon>Metazoa</taxon>
        <taxon>Ecdysozoa</taxon>
        <taxon>Arthropoda</taxon>
        <taxon>Hexapoda</taxon>
        <taxon>Insecta</taxon>
        <taxon>Pterygota</taxon>
        <taxon>Neoptera</taxon>
        <taxon>Endopterygota</taxon>
        <taxon>Hymenoptera</taxon>
        <taxon>Apocrita</taxon>
        <taxon>Aculeata</taxon>
        <taxon>Formicoidea</taxon>
        <taxon>Formicidae</taxon>
        <taxon>Myrmicinae</taxon>
        <taxon>Atta</taxon>
    </lineage>
</organism>
<evidence type="ECO:0000313" key="4">
    <source>
        <dbReference type="EnsemblMetazoa" id="XP_012064329.1"/>
    </source>
</evidence>
<evidence type="ECO:0000256" key="1">
    <source>
        <dbReference type="ARBA" id="ARBA00022603"/>
    </source>
</evidence>
<proteinExistence type="predicted"/>
<keyword evidence="5" id="KW-1185">Reference proteome</keyword>
<dbReference type="Proteomes" id="UP000005205">
    <property type="component" value="Unassembled WGS sequence"/>
</dbReference>
<dbReference type="PANTHER" id="PTHR43861">
    <property type="entry name" value="TRANS-ACONITATE 2-METHYLTRANSFERASE-RELATED"/>
    <property type="match status" value="1"/>
</dbReference>
<dbReference type="AlphaFoldDB" id="A0A158P3H1"/>
<evidence type="ECO:0000259" key="3">
    <source>
        <dbReference type="Pfam" id="PF13649"/>
    </source>
</evidence>
<reference evidence="5" key="1">
    <citation type="journal article" date="2011" name="PLoS Genet.">
        <title>The genome sequence of the leaf-cutter ant Atta cephalotes reveals insights into its obligate symbiotic lifestyle.</title>
        <authorList>
            <person name="Suen G."/>
            <person name="Teiling C."/>
            <person name="Li L."/>
            <person name="Holt C."/>
            <person name="Abouheif E."/>
            <person name="Bornberg-Bauer E."/>
            <person name="Bouffard P."/>
            <person name="Caldera E.J."/>
            <person name="Cash E."/>
            <person name="Cavanaugh A."/>
            <person name="Denas O."/>
            <person name="Elhaik E."/>
            <person name="Fave M.J."/>
            <person name="Gadau J."/>
            <person name="Gibson J.D."/>
            <person name="Graur D."/>
            <person name="Grubbs K.J."/>
            <person name="Hagen D.E."/>
            <person name="Harkins T.T."/>
            <person name="Helmkampf M."/>
            <person name="Hu H."/>
            <person name="Johnson B.R."/>
            <person name="Kim J."/>
            <person name="Marsh S.E."/>
            <person name="Moeller J.A."/>
            <person name="Munoz-Torres M.C."/>
            <person name="Murphy M.C."/>
            <person name="Naughton M.C."/>
            <person name="Nigam S."/>
            <person name="Overson R."/>
            <person name="Rajakumar R."/>
            <person name="Reese J.T."/>
            <person name="Scott J.J."/>
            <person name="Smith C.R."/>
            <person name="Tao S."/>
            <person name="Tsutsui N.D."/>
            <person name="Viljakainen L."/>
            <person name="Wissler L."/>
            <person name="Yandell M.D."/>
            <person name="Zimmer F."/>
            <person name="Taylor J."/>
            <person name="Slater S.C."/>
            <person name="Clifton S.W."/>
            <person name="Warren W.C."/>
            <person name="Elsik C.G."/>
            <person name="Smith C.D."/>
            <person name="Weinstock G.M."/>
            <person name="Gerardo N.M."/>
            <person name="Currie C.R."/>
        </authorList>
    </citation>
    <scope>NUCLEOTIDE SEQUENCE [LARGE SCALE GENOMIC DNA]</scope>
</reference>
<dbReference type="InterPro" id="IPR041698">
    <property type="entry name" value="Methyltransf_25"/>
</dbReference>
<dbReference type="InterPro" id="IPR029063">
    <property type="entry name" value="SAM-dependent_MTases_sf"/>
</dbReference>
<dbReference type="KEGG" id="acep:105627661"/>